<dbReference type="SMART" id="SM00325">
    <property type="entry name" value="RhoGEF"/>
    <property type="match status" value="1"/>
</dbReference>
<feature type="compositionally biased region" description="Low complexity" evidence="1">
    <location>
        <begin position="21"/>
        <end position="44"/>
    </location>
</feature>
<feature type="compositionally biased region" description="Low complexity" evidence="1">
    <location>
        <begin position="623"/>
        <end position="639"/>
    </location>
</feature>
<keyword evidence="5" id="KW-1185">Reference proteome</keyword>
<dbReference type="AlphaFoldDB" id="A0AAD7URV6"/>
<dbReference type="Gene3D" id="2.30.29.30">
    <property type="entry name" value="Pleckstrin-homology domain (PH domain)/Phosphotyrosine-binding domain (PTB)"/>
    <property type="match status" value="1"/>
</dbReference>
<feature type="compositionally biased region" description="Basic and acidic residues" evidence="1">
    <location>
        <begin position="589"/>
        <end position="602"/>
    </location>
</feature>
<evidence type="ECO:0000259" key="2">
    <source>
        <dbReference type="PROSITE" id="PS50003"/>
    </source>
</evidence>
<evidence type="ECO:0000313" key="4">
    <source>
        <dbReference type="EMBL" id="KAJ8652033.1"/>
    </source>
</evidence>
<feature type="region of interest" description="Disordered" evidence="1">
    <location>
        <begin position="716"/>
        <end position="758"/>
    </location>
</feature>
<dbReference type="Gene3D" id="1.20.900.10">
    <property type="entry name" value="Dbl homology (DH) domain"/>
    <property type="match status" value="1"/>
</dbReference>
<feature type="compositionally biased region" description="Low complexity" evidence="1">
    <location>
        <begin position="720"/>
        <end position="730"/>
    </location>
</feature>
<evidence type="ECO:0008006" key="6">
    <source>
        <dbReference type="Google" id="ProtNLM"/>
    </source>
</evidence>
<comment type="caution">
    <text evidence="4">The sequence shown here is derived from an EMBL/GenBank/DDBJ whole genome shotgun (WGS) entry which is preliminary data.</text>
</comment>
<dbReference type="PANTHER" id="PTHR45818">
    <property type="entry name" value="PROTEIN VAV"/>
    <property type="match status" value="1"/>
</dbReference>
<proteinExistence type="predicted"/>
<dbReference type="RefSeq" id="XP_058336947.1">
    <property type="nucleotide sequence ID" value="XM_058492275.1"/>
</dbReference>
<accession>A0AAD7URV6</accession>
<reference evidence="4 5" key="1">
    <citation type="submission" date="2023-03" db="EMBL/GenBank/DDBJ databases">
        <title>Genome sequence of Lichtheimia ornata CBS 291.66.</title>
        <authorList>
            <person name="Mohabir J.T."/>
            <person name="Shea T.P."/>
            <person name="Kurbessoian T."/>
            <person name="Berby B."/>
            <person name="Fontaine J."/>
            <person name="Livny J."/>
            <person name="Gnirke A."/>
            <person name="Stajich J.E."/>
            <person name="Cuomo C.A."/>
        </authorList>
    </citation>
    <scope>NUCLEOTIDE SEQUENCE [LARGE SCALE GENOMIC DNA]</scope>
    <source>
        <strain evidence="4">CBS 291.66</strain>
    </source>
</reference>
<feature type="compositionally biased region" description="Basic and acidic residues" evidence="1">
    <location>
        <begin position="883"/>
        <end position="899"/>
    </location>
</feature>
<dbReference type="SMART" id="SM00233">
    <property type="entry name" value="PH"/>
    <property type="match status" value="1"/>
</dbReference>
<sequence length="1006" mass="113834">MHPITESSFYGSLYDQQQPCTTNTTTTTTTTTNSTANTTSTTSTTHDHATPSSCCDDDALYQTYNRFSIGDEEEDDEDNTTCSLCNNHHSPHHNRHEAKTTADDVYERMDKQTAKRMHAIRELLQTERDYVVDLGRLVEVFFEVLSRQEWIPHEHKLVIIRNAADLLAFHRDFLVALENPRQHQVFDDVDDQEEEEEQHIANTFLDMGNDFHLYTEYCDFHDDAWQLCEEYRDRPEWAFFLKECMAAESATSSVATGSCLDPAAGLMGTTSHGGGSSSGSGVLPAGNGKRLQFEDYLIKPVQRICRYQLLMREILRYTPPENPGFETLQQAMDRMQVIVTTIDQRKHERHIRERTDRFVQRLAVDNDWRIGRQHVARLGSLLIAGAIEVTYTALGQSVAKPRYLGCFIFSAYMILVRPKKVTSYEPKHWFPLRLAELEDLADVEGQREHAFVVRCKKHTFAFSATCHAEKQLWMRHLRNAMETSREQEHDVVDLIVPSLSGIPDGKGGSSGVSTAGAGGSSSSSQQQEQTSGGVRLSRSFTNMLDLKSPVAPIKRSVSTSIQLLEQTRGADDELMTPLPRTTKLKKRHSADYPTRRKDEHPPMIKTRNHSESYITTGRKRPGSMDMLSSSTSSSSSPSMIGKIKSNHQNALRIAVDHKLHDVCTQDYLSTRFNLNDSMRKRKSMPSFIRSSASSFSIMSPTTTTTTHTPMLYHRRISEQSTTPSTTTTTTPSPPPQPTITTTTTRYDPESYFNASDSPYPRLQLPLAPIYHDGDDDEEDIYSASGAGAGTVVGGEGRGTAMTEPPGSYGRARGSLHHHHHGVPSMYSAMDPSHRTLSTFTLHHKTNALVDRVFDKFKLTKSISTRRRRQHQQQQENDYDDPSEDGRSYHHPMSDTDTTRPYDTLSDVASRKTTTLRSRKASTLFRWIRSEDGHASNTTTTTTTTRRPPPPPPPPSSTCSTEYQHRRRHRQQQQQQPTAFAYASTPAQQRPRWKRRFSTRNIADQCR</sequence>
<dbReference type="GO" id="GO:0005737">
    <property type="term" value="C:cytoplasm"/>
    <property type="evidence" value="ECO:0007669"/>
    <property type="project" value="TreeGrafter"/>
</dbReference>
<dbReference type="PROSITE" id="PS50003">
    <property type="entry name" value="PH_DOMAIN"/>
    <property type="match status" value="1"/>
</dbReference>
<dbReference type="Proteomes" id="UP001234581">
    <property type="component" value="Unassembled WGS sequence"/>
</dbReference>
<protein>
    <recommendedName>
        <fullName evidence="6">DH domain-containing protein</fullName>
    </recommendedName>
</protein>
<dbReference type="GO" id="GO:0005085">
    <property type="term" value="F:guanyl-nucleotide exchange factor activity"/>
    <property type="evidence" value="ECO:0007669"/>
    <property type="project" value="InterPro"/>
</dbReference>
<organism evidence="4 5">
    <name type="scientific">Lichtheimia ornata</name>
    <dbReference type="NCBI Taxonomy" id="688661"/>
    <lineage>
        <taxon>Eukaryota</taxon>
        <taxon>Fungi</taxon>
        <taxon>Fungi incertae sedis</taxon>
        <taxon>Mucoromycota</taxon>
        <taxon>Mucoromycotina</taxon>
        <taxon>Mucoromycetes</taxon>
        <taxon>Mucorales</taxon>
        <taxon>Lichtheimiaceae</taxon>
        <taxon>Lichtheimia</taxon>
    </lineage>
</organism>
<evidence type="ECO:0000259" key="3">
    <source>
        <dbReference type="PROSITE" id="PS50010"/>
    </source>
</evidence>
<feature type="region of interest" description="Disordered" evidence="1">
    <location>
        <begin position="502"/>
        <end position="534"/>
    </location>
</feature>
<dbReference type="GeneID" id="83219716"/>
<feature type="domain" description="DH" evidence="3">
    <location>
        <begin position="115"/>
        <end position="345"/>
    </location>
</feature>
<feature type="compositionally biased region" description="Low complexity" evidence="1">
    <location>
        <begin position="511"/>
        <end position="534"/>
    </location>
</feature>
<dbReference type="InterPro" id="IPR001849">
    <property type="entry name" value="PH_domain"/>
</dbReference>
<dbReference type="PROSITE" id="PS50010">
    <property type="entry name" value="DH_2"/>
    <property type="match status" value="1"/>
</dbReference>
<dbReference type="SUPFAM" id="SSF48065">
    <property type="entry name" value="DBL homology domain (DH-domain)"/>
    <property type="match status" value="1"/>
</dbReference>
<feature type="region of interest" description="Disordered" evidence="1">
    <location>
        <begin position="863"/>
        <end position="1006"/>
    </location>
</feature>
<feature type="region of interest" description="Disordered" evidence="1">
    <location>
        <begin position="15"/>
        <end position="50"/>
    </location>
</feature>
<feature type="region of interest" description="Disordered" evidence="1">
    <location>
        <begin position="568"/>
        <end position="641"/>
    </location>
</feature>
<feature type="compositionally biased region" description="Pro residues" evidence="1">
    <location>
        <begin position="946"/>
        <end position="955"/>
    </location>
</feature>
<dbReference type="CDD" id="cd00160">
    <property type="entry name" value="RhoGEF"/>
    <property type="match status" value="1"/>
</dbReference>
<evidence type="ECO:0000313" key="5">
    <source>
        <dbReference type="Proteomes" id="UP001234581"/>
    </source>
</evidence>
<evidence type="ECO:0000256" key="1">
    <source>
        <dbReference type="SAM" id="MobiDB-lite"/>
    </source>
</evidence>
<dbReference type="PANTHER" id="PTHR45818:SF3">
    <property type="entry name" value="PROTEIN VAV"/>
    <property type="match status" value="1"/>
</dbReference>
<dbReference type="InterPro" id="IPR035899">
    <property type="entry name" value="DBL_dom_sf"/>
</dbReference>
<name>A0AAD7URV6_9FUNG</name>
<dbReference type="EMBL" id="JARTCD010000122">
    <property type="protein sequence ID" value="KAJ8652033.1"/>
    <property type="molecule type" value="Genomic_DNA"/>
</dbReference>
<dbReference type="InterPro" id="IPR011993">
    <property type="entry name" value="PH-like_dom_sf"/>
</dbReference>
<dbReference type="SUPFAM" id="SSF50729">
    <property type="entry name" value="PH domain-like"/>
    <property type="match status" value="1"/>
</dbReference>
<feature type="domain" description="PH" evidence="2">
    <location>
        <begin position="380"/>
        <end position="482"/>
    </location>
</feature>
<dbReference type="Pfam" id="PF00169">
    <property type="entry name" value="PH"/>
    <property type="match status" value="1"/>
</dbReference>
<gene>
    <name evidence="4" type="ORF">O0I10_012342</name>
</gene>
<dbReference type="Pfam" id="PF00621">
    <property type="entry name" value="RhoGEF"/>
    <property type="match status" value="1"/>
</dbReference>
<dbReference type="InterPro" id="IPR000219">
    <property type="entry name" value="DH_dom"/>
</dbReference>